<proteinExistence type="predicted"/>
<evidence type="ECO:0000313" key="3">
    <source>
        <dbReference type="Proteomes" id="UP000830639"/>
    </source>
</evidence>
<keyword evidence="1" id="KW-0732">Signal</keyword>
<dbReference type="RefSeq" id="WP_248268602.1">
    <property type="nucleotide sequence ID" value="NZ_CP096034.1"/>
</dbReference>
<evidence type="ECO:0008006" key="4">
    <source>
        <dbReference type="Google" id="ProtNLM"/>
    </source>
</evidence>
<dbReference type="EMBL" id="CP096034">
    <property type="protein sequence ID" value="UPM55595.1"/>
    <property type="molecule type" value="Genomic_DNA"/>
</dbReference>
<keyword evidence="3" id="KW-1185">Reference proteome</keyword>
<name>A0ABY4JTE6_9BACI</name>
<feature type="signal peptide" evidence="1">
    <location>
        <begin position="1"/>
        <end position="31"/>
    </location>
</feature>
<evidence type="ECO:0000313" key="2">
    <source>
        <dbReference type="EMBL" id="UPM55595.1"/>
    </source>
</evidence>
<evidence type="ECO:0000256" key="1">
    <source>
        <dbReference type="SAM" id="SignalP"/>
    </source>
</evidence>
<accession>A0ABY4JTE6</accession>
<dbReference type="Proteomes" id="UP000830639">
    <property type="component" value="Chromosome"/>
</dbReference>
<gene>
    <name evidence="2" type="ORF">MY490_07105</name>
</gene>
<organism evidence="2 3">
    <name type="scientific">Gottfriedia acidiceleris</name>
    <dbReference type="NCBI Taxonomy" id="371036"/>
    <lineage>
        <taxon>Bacteria</taxon>
        <taxon>Bacillati</taxon>
        <taxon>Bacillota</taxon>
        <taxon>Bacilli</taxon>
        <taxon>Bacillales</taxon>
        <taxon>Bacillaceae</taxon>
        <taxon>Gottfriedia</taxon>
    </lineage>
</organism>
<feature type="chain" id="PRO_5045582582" description="SbsC C-terminal domain-containing protein" evidence="1">
    <location>
        <begin position="32"/>
        <end position="318"/>
    </location>
</feature>
<protein>
    <recommendedName>
        <fullName evidence="4">SbsC C-terminal domain-containing protein</fullName>
    </recommendedName>
</protein>
<sequence length="318" mass="36916">MNKLKKIATIATATTLSAGILLGMLPTETQAATNTKIVQAQNDLKKQVSSYIKVLNNLKSEIYYTDQDVYDYYKELQTDVTLFNKYGYTGKDELVKKTASFKTRIDKARKDNAAVDMKKVTAQFNTYIKKVDSKGAKTYFTTQKNKLVAIRNYQNHTYDTIESYVYDIEDQIYTENEIYIRKQLPAEYKNYETEYSLVNQHFYGMTSKEQEIISYAYDVLDMDYTTHRQIEKDLDSMFDKYFKDGFDELYDIEDNESLNNAIEKRDVAKAKVALVNATTVFKKFNNTYNQFEADADVYKTNLTVKFANKVKKAPATQQ</sequence>
<reference evidence="2 3" key="1">
    <citation type="submission" date="2022-04" db="EMBL/GenBank/DDBJ databases">
        <title>Mechanism of arsenic methylation and mitigation arsenic toxicity by Bacillus sp. LH14 from an Arsenic-Contaminated Paddy Soil.</title>
        <authorList>
            <person name="Wang D."/>
        </authorList>
    </citation>
    <scope>NUCLEOTIDE SEQUENCE [LARGE SCALE GENOMIC DNA]</scope>
    <source>
        <strain evidence="2 3">LH14</strain>
    </source>
</reference>